<dbReference type="PROSITE" id="PS50838">
    <property type="entry name" value="MAGE"/>
    <property type="match status" value="1"/>
</dbReference>
<dbReference type="PANTHER" id="PTHR11736:SF14">
    <property type="entry name" value="NSE3 HOMOLOG, SMC5-SMC6 COMPLEX COMPONENT"/>
    <property type="match status" value="1"/>
</dbReference>
<dbReference type="InterPro" id="IPR041899">
    <property type="entry name" value="MAGE_WH2"/>
</dbReference>
<evidence type="ECO:0000259" key="2">
    <source>
        <dbReference type="PROSITE" id="PS50838"/>
    </source>
</evidence>
<proteinExistence type="predicted"/>
<dbReference type="GeneID" id="105369049"/>
<evidence type="ECO:0000256" key="1">
    <source>
        <dbReference type="SAM" id="MobiDB-lite"/>
    </source>
</evidence>
<dbReference type="SMART" id="SM01373">
    <property type="entry name" value="MAGE"/>
    <property type="match status" value="1"/>
</dbReference>
<dbReference type="KEGG" id="csol:105369049"/>
<dbReference type="FunFam" id="1.10.10.1210:FF:000001">
    <property type="entry name" value="melanoma-associated antigen D1"/>
    <property type="match status" value="1"/>
</dbReference>
<dbReference type="Pfam" id="PF01454">
    <property type="entry name" value="MAGE"/>
    <property type="match status" value="1"/>
</dbReference>
<name>A0AAJ6YY72_9HYME</name>
<feature type="region of interest" description="Disordered" evidence="1">
    <location>
        <begin position="1"/>
        <end position="46"/>
    </location>
</feature>
<dbReference type="InterPro" id="IPR041898">
    <property type="entry name" value="MAGE_WH1"/>
</dbReference>
<dbReference type="InterPro" id="IPR002190">
    <property type="entry name" value="MHD_dom"/>
</dbReference>
<dbReference type="InterPro" id="IPR037445">
    <property type="entry name" value="MAGE"/>
</dbReference>
<accession>A0AAJ6YY72</accession>
<feature type="compositionally biased region" description="Polar residues" evidence="1">
    <location>
        <begin position="34"/>
        <end position="46"/>
    </location>
</feature>
<feature type="compositionally biased region" description="Low complexity" evidence="1">
    <location>
        <begin position="13"/>
        <end position="26"/>
    </location>
</feature>
<feature type="domain" description="MAGE" evidence="2">
    <location>
        <begin position="48"/>
        <end position="245"/>
    </location>
</feature>
<evidence type="ECO:0000313" key="3">
    <source>
        <dbReference type="Proteomes" id="UP000695007"/>
    </source>
</evidence>
<dbReference type="Gene3D" id="1.10.10.1200">
    <property type="entry name" value="MAGE homology domain, winged helix WH1 motif"/>
    <property type="match status" value="1"/>
</dbReference>
<dbReference type="GO" id="GO:0005634">
    <property type="term" value="C:nucleus"/>
    <property type="evidence" value="ECO:0007669"/>
    <property type="project" value="TreeGrafter"/>
</dbReference>
<sequence>MSQRIQKSRKCLSQPTTSSNTSQSSQNDEDHRSNTQISHDQSLSSQEHAHHVGNVVKYILAADHSKIPIVRSAISKAVNCQGKNFRAVMNSAQEVLRDVFGYKLVDVESGKFILCNTIKNDLPHLNFDENVKNRYVLLFLVLTHIYMSGEVCTEGSLFDFLTKLEIISDGNMINETFGNVLELITIQFVREKYIKLEKSDNDDESELKWGIRAHEELSVRSVMEFVSKVYDNRDIKTWPQQYEGMLQKERMIAEEEN</sequence>
<protein>
    <submittedName>
        <fullName evidence="4">MAGE-like protein 2</fullName>
    </submittedName>
</protein>
<dbReference type="RefSeq" id="XP_011506593.1">
    <property type="nucleotide sequence ID" value="XM_011508291.1"/>
</dbReference>
<dbReference type="AlphaFoldDB" id="A0AAJ6YY72"/>
<reference evidence="4" key="1">
    <citation type="submission" date="2025-08" db="UniProtKB">
        <authorList>
            <consortium name="RefSeq"/>
        </authorList>
    </citation>
    <scope>IDENTIFICATION</scope>
</reference>
<dbReference type="Proteomes" id="UP000695007">
    <property type="component" value="Unplaced"/>
</dbReference>
<gene>
    <name evidence="4" type="primary">LOC105369049</name>
</gene>
<feature type="compositionally biased region" description="Basic residues" evidence="1">
    <location>
        <begin position="1"/>
        <end position="10"/>
    </location>
</feature>
<dbReference type="Gene3D" id="1.10.10.1210">
    <property type="entry name" value="MAGE homology domain, winged helix WH2 motif"/>
    <property type="match status" value="1"/>
</dbReference>
<keyword evidence="3" id="KW-1185">Reference proteome</keyword>
<dbReference type="PANTHER" id="PTHR11736">
    <property type="entry name" value="MELANOMA-ASSOCIATED ANTIGEN MAGE ANTIGEN"/>
    <property type="match status" value="1"/>
</dbReference>
<evidence type="ECO:0000313" key="4">
    <source>
        <dbReference type="RefSeq" id="XP_011506593.1"/>
    </source>
</evidence>
<organism evidence="3 4">
    <name type="scientific">Ceratosolen solmsi marchali</name>
    <dbReference type="NCBI Taxonomy" id="326594"/>
    <lineage>
        <taxon>Eukaryota</taxon>
        <taxon>Metazoa</taxon>
        <taxon>Ecdysozoa</taxon>
        <taxon>Arthropoda</taxon>
        <taxon>Hexapoda</taxon>
        <taxon>Insecta</taxon>
        <taxon>Pterygota</taxon>
        <taxon>Neoptera</taxon>
        <taxon>Endopterygota</taxon>
        <taxon>Hymenoptera</taxon>
        <taxon>Apocrita</taxon>
        <taxon>Proctotrupomorpha</taxon>
        <taxon>Chalcidoidea</taxon>
        <taxon>Agaonidae</taxon>
        <taxon>Agaoninae</taxon>
        <taxon>Ceratosolen</taxon>
    </lineage>
</organism>